<dbReference type="GO" id="GO:0071972">
    <property type="term" value="F:peptidoglycan L,D-transpeptidase activity"/>
    <property type="evidence" value="ECO:0007669"/>
    <property type="project" value="TreeGrafter"/>
</dbReference>
<dbReference type="PANTHER" id="PTHR30627">
    <property type="entry name" value="PEPTIDOGLYCAN D,D-TRANSPEPTIDASE"/>
    <property type="match status" value="1"/>
</dbReference>
<keyword evidence="15" id="KW-1185">Reference proteome</keyword>
<dbReference type="InterPro" id="IPR005311">
    <property type="entry name" value="PBP_dimer"/>
</dbReference>
<keyword evidence="8 11" id="KW-1133">Transmembrane helix</keyword>
<evidence type="ECO:0000256" key="6">
    <source>
        <dbReference type="ARBA" id="ARBA00022960"/>
    </source>
</evidence>
<proteinExistence type="inferred from homology"/>
<dbReference type="SUPFAM" id="SSF56519">
    <property type="entry name" value="Penicillin binding protein dimerisation domain"/>
    <property type="match status" value="1"/>
</dbReference>
<keyword evidence="7" id="KW-0573">Peptidoglycan synthesis</keyword>
<dbReference type="InterPro" id="IPR036138">
    <property type="entry name" value="PBP_dimer_sf"/>
</dbReference>
<evidence type="ECO:0000256" key="7">
    <source>
        <dbReference type="ARBA" id="ARBA00022984"/>
    </source>
</evidence>
<evidence type="ECO:0000256" key="2">
    <source>
        <dbReference type="ARBA" id="ARBA00004236"/>
    </source>
</evidence>
<dbReference type="STRING" id="180332.GCA_000797495_05203"/>
<keyword evidence="4" id="KW-1003">Cell membrane</keyword>
<dbReference type="Pfam" id="PF00905">
    <property type="entry name" value="Transpeptidase"/>
    <property type="match status" value="1"/>
</dbReference>
<comment type="similarity">
    <text evidence="3">Belongs to the transpeptidase family.</text>
</comment>
<name>A0A4V6HRY3_9FIRM</name>
<evidence type="ECO:0000259" key="13">
    <source>
        <dbReference type="Pfam" id="PF03717"/>
    </source>
</evidence>
<keyword evidence="10" id="KW-0961">Cell wall biogenesis/degradation</keyword>
<keyword evidence="6" id="KW-0133">Cell shape</keyword>
<dbReference type="InterPro" id="IPR001460">
    <property type="entry name" value="PCN-bd_Tpept"/>
</dbReference>
<gene>
    <name evidence="14" type="primary">pbpA_3</name>
    <name evidence="14" type="ORF">DSM106044_02295</name>
</gene>
<dbReference type="RefSeq" id="WP_138002463.1">
    <property type="nucleotide sequence ID" value="NZ_QGQD01000046.1"/>
</dbReference>
<evidence type="ECO:0000313" key="14">
    <source>
        <dbReference type="EMBL" id="TLD00828.1"/>
    </source>
</evidence>
<sequence precursor="true">MIRNRKTMKALKKQTSVSRVKILTAVFIGMCMILFYRLYQLQILGGEDYRNNFVMKIKKTRVLKSTRGNIYDRNGNLLAGNKMTYGITMEDNGSYQSEREKQLSLNGTAYQVIRLVHSQKETLTTALAIVLDEKGEYVFNTEEVSLDRFRADVFGRAFIEDMTDMEAAAGADEIVAYLAGEDRFALYEKNGQAYTKEELESSGLPKQLSKKDALEILNIRYMLSLNTFQRYIPVTVAVDVSQDTVSYVLEHKSQWQGVGISDEEIRVYEGGDAFGHILGYTGKISAEELEELQKENENYTSDVVVGKSGIEQSMEQYLQGIEGSETVYVNNMGKVVQKEKTPKDPVPGKDVYLSIDKDLTEAVYRILEQRIAGILTTNIADIKEFDTSKITDSADLVIPVYDVYFALLDNSVVDLTHFGQADATAFEKEIYVRLQDKLGRVMQKLNSELKGDGSIYKDLDKEMQEYQDYIVDTLLMEETGLLDAGKIDKENERYQSWKKDGDISLKDFLTEAVAEGWIDMSHIPSKDTYMDSGQSLELLSKTISESLAADEGFLKRLCWYMLQQEEIAPREICLLLYEQGVLSKEDAVYEGLASGNISSYQFVIDKINSLEIKPSWLALDPCSGSAVITDPGTGEVLACVTYPGYDVNRLANQMDEAYYQKLYEDKSVPFYNRATQQLTAPGSTFKPVTAIAGLMEEVIWSDTDVLCDGVFDKVEPPLHCWNLSGHGDIPTVASAIKNSCNDYLCEISYRMGLDGNGKFSDEQSLKRLTSYTKMFGLDRKSGIQLPESEPHITDKFAIPSAIGQGTHNYATVQLARYVNTLANGGSCYDLTLLDKVMDKEGHITEENPPKLRNQIDLPAEVWNDVHTGMEEAAGSNAMLSKLSIKIAGKTGTAEETPSRPTHGLFVGYAPAENPEIAVAVRIAHGFASGNAVGVSQDIFKYYFKLEKKEDILTGTASRASDNAHMD</sequence>
<evidence type="ECO:0000256" key="10">
    <source>
        <dbReference type="ARBA" id="ARBA00023316"/>
    </source>
</evidence>
<feature type="domain" description="Penicillin-binding protein dimerisation" evidence="13">
    <location>
        <begin position="64"/>
        <end position="338"/>
    </location>
</feature>
<comment type="subcellular location">
    <subcellularLocation>
        <location evidence="2">Cell membrane</location>
    </subcellularLocation>
    <subcellularLocation>
        <location evidence="1">Membrane</location>
        <topology evidence="1">Single-pass membrane protein</topology>
    </subcellularLocation>
</comment>
<dbReference type="GO" id="GO:0008360">
    <property type="term" value="P:regulation of cell shape"/>
    <property type="evidence" value="ECO:0007669"/>
    <property type="project" value="UniProtKB-KW"/>
</dbReference>
<dbReference type="InterPro" id="IPR012338">
    <property type="entry name" value="Beta-lactam/transpept-like"/>
</dbReference>
<evidence type="ECO:0000256" key="5">
    <source>
        <dbReference type="ARBA" id="ARBA00022692"/>
    </source>
</evidence>
<evidence type="ECO:0000256" key="3">
    <source>
        <dbReference type="ARBA" id="ARBA00007171"/>
    </source>
</evidence>
<dbReference type="SUPFAM" id="SSF56601">
    <property type="entry name" value="beta-lactamase/transpeptidase-like"/>
    <property type="match status" value="1"/>
</dbReference>
<evidence type="ECO:0000256" key="1">
    <source>
        <dbReference type="ARBA" id="ARBA00004167"/>
    </source>
</evidence>
<feature type="transmembrane region" description="Helical" evidence="11">
    <location>
        <begin position="20"/>
        <end position="39"/>
    </location>
</feature>
<dbReference type="AlphaFoldDB" id="A0A4V6HRY3"/>
<dbReference type="GO" id="GO:0008658">
    <property type="term" value="F:penicillin binding"/>
    <property type="evidence" value="ECO:0007669"/>
    <property type="project" value="InterPro"/>
</dbReference>
<keyword evidence="9 11" id="KW-0472">Membrane</keyword>
<evidence type="ECO:0000256" key="4">
    <source>
        <dbReference type="ARBA" id="ARBA00022475"/>
    </source>
</evidence>
<dbReference type="GO" id="GO:0005886">
    <property type="term" value="C:plasma membrane"/>
    <property type="evidence" value="ECO:0007669"/>
    <property type="project" value="UniProtKB-SubCell"/>
</dbReference>
<comment type="caution">
    <text evidence="14">The sequence shown here is derived from an EMBL/GenBank/DDBJ whole genome shotgun (WGS) entry which is preliminary data.</text>
</comment>
<organism evidence="14 15">
    <name type="scientific">Robinsoniella peoriensis</name>
    <dbReference type="NCBI Taxonomy" id="180332"/>
    <lineage>
        <taxon>Bacteria</taxon>
        <taxon>Bacillati</taxon>
        <taxon>Bacillota</taxon>
        <taxon>Clostridia</taxon>
        <taxon>Lachnospirales</taxon>
        <taxon>Lachnospiraceae</taxon>
        <taxon>Robinsoniella</taxon>
    </lineage>
</organism>
<dbReference type="Gene3D" id="3.90.1310.10">
    <property type="entry name" value="Penicillin-binding protein 2a (Domain 2)"/>
    <property type="match status" value="2"/>
</dbReference>
<dbReference type="GO" id="GO:0071555">
    <property type="term" value="P:cell wall organization"/>
    <property type="evidence" value="ECO:0007669"/>
    <property type="project" value="UniProtKB-KW"/>
</dbReference>
<keyword evidence="5 11" id="KW-0812">Transmembrane</keyword>
<dbReference type="GO" id="GO:0009252">
    <property type="term" value="P:peptidoglycan biosynthetic process"/>
    <property type="evidence" value="ECO:0007669"/>
    <property type="project" value="UniProtKB-KW"/>
</dbReference>
<accession>A0A4V6HRY3</accession>
<protein>
    <submittedName>
        <fullName evidence="14">Penicillin-binding protein A</fullName>
    </submittedName>
</protein>
<dbReference type="Pfam" id="PF03717">
    <property type="entry name" value="PBP_dimer"/>
    <property type="match status" value="1"/>
</dbReference>
<dbReference type="InterPro" id="IPR050515">
    <property type="entry name" value="Beta-lactam/transpept"/>
</dbReference>
<evidence type="ECO:0000256" key="11">
    <source>
        <dbReference type="SAM" id="Phobius"/>
    </source>
</evidence>
<dbReference type="PANTHER" id="PTHR30627:SF2">
    <property type="entry name" value="PEPTIDOGLYCAN D,D-TRANSPEPTIDASE MRDA"/>
    <property type="match status" value="1"/>
</dbReference>
<evidence type="ECO:0000256" key="9">
    <source>
        <dbReference type="ARBA" id="ARBA00023136"/>
    </source>
</evidence>
<dbReference type="Gene3D" id="3.40.710.10">
    <property type="entry name" value="DD-peptidase/beta-lactamase superfamily"/>
    <property type="match status" value="1"/>
</dbReference>
<dbReference type="Proteomes" id="UP000306509">
    <property type="component" value="Unassembled WGS sequence"/>
</dbReference>
<dbReference type="EMBL" id="QGQD01000046">
    <property type="protein sequence ID" value="TLD00828.1"/>
    <property type="molecule type" value="Genomic_DNA"/>
</dbReference>
<evidence type="ECO:0000259" key="12">
    <source>
        <dbReference type="Pfam" id="PF00905"/>
    </source>
</evidence>
<evidence type="ECO:0000313" key="15">
    <source>
        <dbReference type="Proteomes" id="UP000306509"/>
    </source>
</evidence>
<reference evidence="14 15" key="1">
    <citation type="journal article" date="2019" name="Anaerobe">
        <title>Detection of Robinsoniella peoriensis in multiple bone samples of a trauma patient.</title>
        <authorList>
            <person name="Schrottner P."/>
            <person name="Hartwich K."/>
            <person name="Bunk B."/>
            <person name="Schober I."/>
            <person name="Helbig S."/>
            <person name="Rudolph W.W."/>
            <person name="Gunzer F."/>
        </authorList>
    </citation>
    <scope>NUCLEOTIDE SEQUENCE [LARGE SCALE GENOMIC DNA]</scope>
    <source>
        <strain evidence="14 15">DSM 106044</strain>
    </source>
</reference>
<evidence type="ECO:0000256" key="8">
    <source>
        <dbReference type="ARBA" id="ARBA00022989"/>
    </source>
</evidence>
<feature type="domain" description="Penicillin-binding protein transpeptidase" evidence="12">
    <location>
        <begin position="624"/>
        <end position="940"/>
    </location>
</feature>